<sequence length="152" mass="17333">MSKKNEEGRVKHLKSKQINKSKLGILQILWKSSLIIGLSACSSPANKEDTAITKGEKIMLNELYEVKTISGQAVMTEKIVLKYFFIGMHKQDVLARLRDMGLKYAEEGKEDAITVLHQSKPAYTPGSKTLEIEFYFNNDELMRIFSRVYNTI</sequence>
<keyword evidence="2" id="KW-1185">Reference proteome</keyword>
<name>A0A1D7TGR7_9BACT</name>
<dbReference type="AlphaFoldDB" id="A0A1D7TGR7"/>
<proteinExistence type="predicted"/>
<organism evidence="1 2">
    <name type="scientific">Sulfurospirillum halorespirans DSM 13726</name>
    <dbReference type="NCBI Taxonomy" id="1193502"/>
    <lineage>
        <taxon>Bacteria</taxon>
        <taxon>Pseudomonadati</taxon>
        <taxon>Campylobacterota</taxon>
        <taxon>Epsilonproteobacteria</taxon>
        <taxon>Campylobacterales</taxon>
        <taxon>Sulfurospirillaceae</taxon>
        <taxon>Sulfurospirillum</taxon>
    </lineage>
</organism>
<reference evidence="2" key="1">
    <citation type="submission" date="2016-08" db="EMBL/GenBank/DDBJ databases">
        <title>Complete genome sequence of the organohalide-respiring Epsilonproteobacterium Sulfurospirillum halorespirans.</title>
        <authorList>
            <person name="Goris T."/>
            <person name="Zimmermann J."/>
            <person name="Schenz B."/>
            <person name="Lemos M."/>
            <person name="Hackermueller J."/>
            <person name="Diekert G."/>
        </authorList>
    </citation>
    <scope>NUCLEOTIDE SEQUENCE [LARGE SCALE GENOMIC DNA]</scope>
    <source>
        <strain>DSM 13726</strain>
        <strain evidence="2">PCE-M2</strain>
    </source>
</reference>
<evidence type="ECO:0000313" key="1">
    <source>
        <dbReference type="EMBL" id="AOO64212.1"/>
    </source>
</evidence>
<dbReference type="EMBL" id="CP017111">
    <property type="protein sequence ID" value="AOO64212.1"/>
    <property type="molecule type" value="Genomic_DNA"/>
</dbReference>
<dbReference type="KEGG" id="shal:SHALO_0416"/>
<protein>
    <submittedName>
        <fullName evidence="1">Uncharacterized protein</fullName>
    </submittedName>
</protein>
<evidence type="ECO:0000313" key="2">
    <source>
        <dbReference type="Proteomes" id="UP000094609"/>
    </source>
</evidence>
<accession>A0A1D7TGR7</accession>
<gene>
    <name evidence="1" type="ORF">SHALO_0416</name>
</gene>
<dbReference type="STRING" id="1193502.SHALO_0416"/>
<dbReference type="Proteomes" id="UP000094609">
    <property type="component" value="Chromosome"/>
</dbReference>